<protein>
    <recommendedName>
        <fullName evidence="3">Class I SAM-dependent methyltransferase</fullName>
    </recommendedName>
</protein>
<evidence type="ECO:0000313" key="1">
    <source>
        <dbReference type="EMBL" id="TDK43327.1"/>
    </source>
</evidence>
<comment type="caution">
    <text evidence="1">The sequence shown here is derived from an EMBL/GenBank/DDBJ whole genome shotgun (WGS) entry which is preliminary data.</text>
</comment>
<gene>
    <name evidence="1" type="ORF">E1898_12000</name>
</gene>
<accession>A0A4V3AQM4</accession>
<evidence type="ECO:0008006" key="3">
    <source>
        <dbReference type="Google" id="ProtNLM"/>
    </source>
</evidence>
<evidence type="ECO:0000313" key="2">
    <source>
        <dbReference type="Proteomes" id="UP000295438"/>
    </source>
</evidence>
<organism evidence="1 2">
    <name type="scientific">Algoriphagus formosus</name>
    <dbReference type="NCBI Taxonomy" id="2007308"/>
    <lineage>
        <taxon>Bacteria</taxon>
        <taxon>Pseudomonadati</taxon>
        <taxon>Bacteroidota</taxon>
        <taxon>Cytophagia</taxon>
        <taxon>Cytophagales</taxon>
        <taxon>Cyclobacteriaceae</taxon>
        <taxon>Algoriphagus</taxon>
    </lineage>
</organism>
<dbReference type="AlphaFoldDB" id="A0A4V3AQM4"/>
<dbReference type="SUPFAM" id="SSF53335">
    <property type="entry name" value="S-adenosyl-L-methionine-dependent methyltransferases"/>
    <property type="match status" value="1"/>
</dbReference>
<reference evidence="1 2" key="1">
    <citation type="submission" date="2019-03" db="EMBL/GenBank/DDBJ databases">
        <title>Algoriphagus aquimaris sp. nov., isolated form marine sediment in Pohang, Korea.</title>
        <authorList>
            <person name="Kim J."/>
            <person name="Yoon S.-H."/>
            <person name="Lee S.-S."/>
        </authorList>
    </citation>
    <scope>NUCLEOTIDE SEQUENCE [LARGE SCALE GENOMIC DNA]</scope>
    <source>
        <strain evidence="1 2">F21</strain>
    </source>
</reference>
<proteinExistence type="predicted"/>
<keyword evidence="2" id="KW-1185">Reference proteome</keyword>
<dbReference type="EMBL" id="SMUW01000035">
    <property type="protein sequence ID" value="TDK43327.1"/>
    <property type="molecule type" value="Genomic_DNA"/>
</dbReference>
<dbReference type="Gene3D" id="3.40.50.150">
    <property type="entry name" value="Vaccinia Virus protein VP39"/>
    <property type="match status" value="1"/>
</dbReference>
<dbReference type="Proteomes" id="UP000295438">
    <property type="component" value="Unassembled WGS sequence"/>
</dbReference>
<name>A0A4V3AQM4_9BACT</name>
<dbReference type="RefSeq" id="WP_133391043.1">
    <property type="nucleotide sequence ID" value="NZ_SMUW01000035.1"/>
</dbReference>
<dbReference type="InterPro" id="IPR029063">
    <property type="entry name" value="SAM-dependent_MTases_sf"/>
</dbReference>
<sequence>MSSNKLYKENFYSKRNAETQKSAITILSVLFSYYKPQSMVDFGCGVGTWLNAGNQLGVSELMGFEGDWLDKKHLVIKEDSFQHRNLTTQIRLLKKYDLAISLEVAEHIEEKFASLFIENLTQASDVILFSAAIPGQRGSGHVNEQWPDYWIAKFEEFDYSPFDIIRPAVWMDSQVKTWYKQNTFVFVKRSKLSELPSFKEIPNSGKSNWSIVHPDTFKRQIEISHPKFSSLSKLLKSIPSVSVREFKTFIKKVVKG</sequence>